<dbReference type="AlphaFoldDB" id="A0A645JGF4"/>
<evidence type="ECO:0000313" key="2">
    <source>
        <dbReference type="EMBL" id="MPN62292.1"/>
    </source>
</evidence>
<feature type="region of interest" description="Disordered" evidence="1">
    <location>
        <begin position="1"/>
        <end position="27"/>
    </location>
</feature>
<proteinExistence type="predicted"/>
<gene>
    <name evidence="2" type="ORF">SDC9_210039</name>
</gene>
<evidence type="ECO:0000256" key="1">
    <source>
        <dbReference type="SAM" id="MobiDB-lite"/>
    </source>
</evidence>
<sequence length="101" mass="11009">MAAGNRKPPQSGAVDQGIAEGPPQNRQRFGEIGRTAVFGLAPVERGADIGLIEPHFVMQFHRRRRAHAGADAAQFALVIADRPGQKVDRRIVQYFAGRHVA</sequence>
<protein>
    <submittedName>
        <fullName evidence="2">Uncharacterized protein</fullName>
    </submittedName>
</protein>
<organism evidence="2">
    <name type="scientific">bioreactor metagenome</name>
    <dbReference type="NCBI Taxonomy" id="1076179"/>
    <lineage>
        <taxon>unclassified sequences</taxon>
        <taxon>metagenomes</taxon>
        <taxon>ecological metagenomes</taxon>
    </lineage>
</organism>
<accession>A0A645JGF4</accession>
<reference evidence="2" key="1">
    <citation type="submission" date="2019-08" db="EMBL/GenBank/DDBJ databases">
        <authorList>
            <person name="Kucharzyk K."/>
            <person name="Murdoch R.W."/>
            <person name="Higgins S."/>
            <person name="Loffler F."/>
        </authorList>
    </citation>
    <scope>NUCLEOTIDE SEQUENCE</scope>
</reference>
<dbReference type="EMBL" id="VSSQ01140102">
    <property type="protein sequence ID" value="MPN62292.1"/>
    <property type="molecule type" value="Genomic_DNA"/>
</dbReference>
<name>A0A645JGF4_9ZZZZ</name>
<comment type="caution">
    <text evidence="2">The sequence shown here is derived from an EMBL/GenBank/DDBJ whole genome shotgun (WGS) entry which is preliminary data.</text>
</comment>